<evidence type="ECO:0000256" key="4">
    <source>
        <dbReference type="PROSITE-ProRule" id="PRU00266"/>
    </source>
</evidence>
<comment type="similarity">
    <text evidence="2">Belongs to the CARF family.</text>
</comment>
<dbReference type="AlphaFoldDB" id="A0A9Q1B1K3"/>
<evidence type="ECO:0008006" key="10">
    <source>
        <dbReference type="Google" id="ProtNLM"/>
    </source>
</evidence>
<dbReference type="PROSITE" id="PS51827">
    <property type="entry name" value="XTBD"/>
    <property type="match status" value="1"/>
</dbReference>
<gene>
    <name evidence="8" type="ORF">JRQ81_016539</name>
</gene>
<evidence type="ECO:0000256" key="3">
    <source>
        <dbReference type="ARBA" id="ARBA00023242"/>
    </source>
</evidence>
<dbReference type="EMBL" id="JAPFRF010000007">
    <property type="protein sequence ID" value="KAJ7326780.1"/>
    <property type="molecule type" value="Genomic_DNA"/>
</dbReference>
<feature type="compositionally biased region" description="Basic and acidic residues" evidence="5">
    <location>
        <begin position="150"/>
        <end position="176"/>
    </location>
</feature>
<dbReference type="InterPro" id="IPR014720">
    <property type="entry name" value="dsRBD_dom"/>
</dbReference>
<feature type="compositionally biased region" description="Low complexity" evidence="5">
    <location>
        <begin position="193"/>
        <end position="221"/>
    </location>
</feature>
<dbReference type="Proteomes" id="UP001142489">
    <property type="component" value="Unassembled WGS sequence"/>
</dbReference>
<dbReference type="Pfam" id="PF11952">
    <property type="entry name" value="XTBD"/>
    <property type="match status" value="1"/>
</dbReference>
<comment type="caution">
    <text evidence="8">The sequence shown here is derived from an EMBL/GenBank/DDBJ whole genome shotgun (WGS) entry which is preliminary data.</text>
</comment>
<organism evidence="8 9">
    <name type="scientific">Phrynocephalus forsythii</name>
    <dbReference type="NCBI Taxonomy" id="171643"/>
    <lineage>
        <taxon>Eukaryota</taxon>
        <taxon>Metazoa</taxon>
        <taxon>Chordata</taxon>
        <taxon>Craniata</taxon>
        <taxon>Vertebrata</taxon>
        <taxon>Euteleostomi</taxon>
        <taxon>Lepidosauria</taxon>
        <taxon>Squamata</taxon>
        <taxon>Bifurcata</taxon>
        <taxon>Unidentata</taxon>
        <taxon>Episquamata</taxon>
        <taxon>Toxicofera</taxon>
        <taxon>Iguania</taxon>
        <taxon>Acrodonta</taxon>
        <taxon>Agamidae</taxon>
        <taxon>Agaminae</taxon>
        <taxon>Phrynocephalus</taxon>
    </lineage>
</organism>
<feature type="region of interest" description="Disordered" evidence="5">
    <location>
        <begin position="1"/>
        <end position="22"/>
    </location>
</feature>
<evidence type="ECO:0000259" key="7">
    <source>
        <dbReference type="PROSITE" id="PS51827"/>
    </source>
</evidence>
<comment type="subcellular location">
    <subcellularLocation>
        <location evidence="1">Nucleus</location>
        <location evidence="1">Nucleoplasm</location>
    </subcellularLocation>
</comment>
<evidence type="ECO:0000256" key="2">
    <source>
        <dbReference type="ARBA" id="ARBA00010053"/>
    </source>
</evidence>
<accession>A0A9Q1B1K3</accession>
<feature type="domain" description="XRN2-binding (XTBD)" evidence="7">
    <location>
        <begin position="33"/>
        <end position="128"/>
    </location>
</feature>
<dbReference type="InterPro" id="IPR021859">
    <property type="entry name" value="XTBD"/>
</dbReference>
<evidence type="ECO:0000259" key="6">
    <source>
        <dbReference type="PROSITE" id="PS50137"/>
    </source>
</evidence>
<evidence type="ECO:0000313" key="9">
    <source>
        <dbReference type="Proteomes" id="UP001142489"/>
    </source>
</evidence>
<feature type="compositionally biased region" description="Basic and acidic residues" evidence="5">
    <location>
        <begin position="1"/>
        <end position="13"/>
    </location>
</feature>
<protein>
    <recommendedName>
        <fullName evidence="10">CDKN2A interacting protein</fullName>
    </recommendedName>
</protein>
<keyword evidence="4" id="KW-0694">RNA-binding</keyword>
<dbReference type="Gene3D" id="3.30.160.20">
    <property type="match status" value="1"/>
</dbReference>
<name>A0A9Q1B1K3_9SAUR</name>
<dbReference type="PANTHER" id="PTHR16148">
    <property type="entry name" value="NF-KAPPA-B-REPRESSING FACTOR-RELATED"/>
    <property type="match status" value="1"/>
</dbReference>
<feature type="region of interest" description="Disordered" evidence="5">
    <location>
        <begin position="326"/>
        <end position="354"/>
    </location>
</feature>
<dbReference type="GO" id="GO:0005654">
    <property type="term" value="C:nucleoplasm"/>
    <property type="evidence" value="ECO:0007669"/>
    <property type="project" value="UniProtKB-SubCell"/>
</dbReference>
<keyword evidence="3" id="KW-0539">Nucleus</keyword>
<dbReference type="OrthoDB" id="2359216at2759"/>
<dbReference type="GO" id="GO:0003723">
    <property type="term" value="F:RNA binding"/>
    <property type="evidence" value="ECO:0007669"/>
    <property type="project" value="UniProtKB-UniRule"/>
</dbReference>
<dbReference type="PANTHER" id="PTHR16148:SF11">
    <property type="entry name" value="CDKN2A-INTERACTING PROTEIN"/>
    <property type="match status" value="1"/>
</dbReference>
<evidence type="ECO:0000256" key="5">
    <source>
        <dbReference type="SAM" id="MobiDB-lite"/>
    </source>
</evidence>
<sequence length="513" mass="54922">MADRGEEERKEAGDPAAASTAASAAAAAALAWVEQQRGACEPEPHWRHRREFLRRHAEVVPFPPEGKDAPDSAELRRLVSFSMVWSNHVFLGCRYPPQVMEKVMDMAAGITVSNAPTHTLRDELVAKVKRRISSSNEGLEEPCKKRAVGLEKVPEASDSRKKTTKTEGLLKKDVDPVKSPLNEATDNPGKPLPSSVAQKVSSSSVAQKVSSSSVAQKAPPAGSSSAAQRVAPATASPVTQKVATSAALPVVQKAVPAVSSSPAAQKVAPAASSVGVKTEGIAANYEMTATAKHKPVLASSLPGSKSKMNYCLSKPSETKSENVLLPEKKVSSEGTAALASKSTSHASEPPPKVPCKLLTSEDAKERQPFFNRLYKAVAWKLVAVGGFSANVNHVELLNSSIQSVKETLDVEFVPLKELADLPQNKSSQENVVCELRCKSVYLGTGCGKSKENAKAVASREALKLFLKKKVIVKLCKRKYKGKEIEDLVLLDEEAKPLNLPPALRNPQEIIAKQ</sequence>
<proteinExistence type="inferred from homology"/>
<evidence type="ECO:0000256" key="1">
    <source>
        <dbReference type="ARBA" id="ARBA00004642"/>
    </source>
</evidence>
<evidence type="ECO:0000313" key="8">
    <source>
        <dbReference type="EMBL" id="KAJ7326780.1"/>
    </source>
</evidence>
<dbReference type="PROSITE" id="PS50137">
    <property type="entry name" value="DS_RBD"/>
    <property type="match status" value="1"/>
</dbReference>
<dbReference type="GO" id="GO:0005730">
    <property type="term" value="C:nucleolus"/>
    <property type="evidence" value="ECO:0007669"/>
    <property type="project" value="TreeGrafter"/>
</dbReference>
<reference evidence="8" key="1">
    <citation type="journal article" date="2023" name="DNA Res.">
        <title>Chromosome-level genome assembly of Phrynocephalus forsythii using third-generation DNA sequencing and Hi-C analysis.</title>
        <authorList>
            <person name="Qi Y."/>
            <person name="Zhao W."/>
            <person name="Zhao Y."/>
            <person name="Niu C."/>
            <person name="Cao S."/>
            <person name="Zhang Y."/>
        </authorList>
    </citation>
    <scope>NUCLEOTIDE SEQUENCE</scope>
    <source>
        <tissue evidence="8">Muscle</tissue>
    </source>
</reference>
<dbReference type="SUPFAM" id="SSF54768">
    <property type="entry name" value="dsRNA-binding domain-like"/>
    <property type="match status" value="1"/>
</dbReference>
<dbReference type="InterPro" id="IPR058828">
    <property type="entry name" value="DSRM_CARF/NKRF"/>
</dbReference>
<dbReference type="Pfam" id="PF26535">
    <property type="entry name" value="DSRM_CARF"/>
    <property type="match status" value="1"/>
</dbReference>
<keyword evidence="9" id="KW-1185">Reference proteome</keyword>
<feature type="domain" description="DRBM" evidence="6">
    <location>
        <begin position="392"/>
        <end position="467"/>
    </location>
</feature>
<feature type="region of interest" description="Disordered" evidence="5">
    <location>
        <begin position="150"/>
        <end position="229"/>
    </location>
</feature>